<dbReference type="Gene3D" id="2.60.40.1510">
    <property type="entry name" value="ntegrin, alpha v. Chain A, domain 3"/>
    <property type="match status" value="1"/>
</dbReference>
<dbReference type="PROSITE" id="PS50853">
    <property type="entry name" value="FN3"/>
    <property type="match status" value="4"/>
</dbReference>
<dbReference type="InterPro" id="IPR033760">
    <property type="entry name" value="Integrin_beta_N"/>
</dbReference>
<dbReference type="Pfam" id="PF23105">
    <property type="entry name" value="EGF_integrin"/>
    <property type="match status" value="1"/>
</dbReference>
<dbReference type="PANTHER" id="PTHR10082">
    <property type="entry name" value="INTEGRIN BETA SUBUNIT"/>
    <property type="match status" value="1"/>
</dbReference>
<dbReference type="InterPro" id="IPR038081">
    <property type="entry name" value="CalX-like_sf"/>
</dbReference>
<feature type="transmembrane region" description="Helical" evidence="18">
    <location>
        <begin position="673"/>
        <end position="692"/>
    </location>
</feature>
<dbReference type="InterPro" id="IPR036465">
    <property type="entry name" value="vWFA_dom_sf"/>
</dbReference>
<keyword evidence="9" id="KW-0106">Calcium</keyword>
<dbReference type="Gene3D" id="2.60.40.10">
    <property type="entry name" value="Immunoglobulins"/>
    <property type="match status" value="4"/>
</dbReference>
<keyword evidence="4" id="KW-0245">EGF-like domain</keyword>
<feature type="domain" description="Fibronectin type-III" evidence="20">
    <location>
        <begin position="1455"/>
        <end position="1550"/>
    </location>
</feature>
<dbReference type="Gene3D" id="3.30.1680.10">
    <property type="entry name" value="ligand-binding face of the semaphorins, domain 2"/>
    <property type="match status" value="1"/>
</dbReference>
<keyword evidence="22" id="KW-1185">Reference proteome</keyword>
<evidence type="ECO:0000313" key="21">
    <source>
        <dbReference type="Ensembl" id="ENSSRHP00000086489.1"/>
    </source>
</evidence>
<feature type="domain" description="Fibronectin type-III" evidence="20">
    <location>
        <begin position="1342"/>
        <end position="1435"/>
    </location>
</feature>
<dbReference type="Ensembl" id="ENSSRHT00000088828.1">
    <property type="protein sequence ID" value="ENSSRHP00000086489.1"/>
    <property type="gene ID" value="ENSSRHG00000042380.1"/>
</dbReference>
<dbReference type="InterPro" id="IPR040622">
    <property type="entry name" value="EGF_integrin_1"/>
</dbReference>
<dbReference type="SUPFAM" id="SSF49265">
    <property type="entry name" value="Fibronectin type III"/>
    <property type="match status" value="2"/>
</dbReference>
<dbReference type="Pfam" id="PF18372">
    <property type="entry name" value="I-EGF_1"/>
    <property type="match status" value="1"/>
</dbReference>
<dbReference type="InterPro" id="IPR016201">
    <property type="entry name" value="PSI"/>
</dbReference>
<keyword evidence="8" id="KW-0677">Repeat</keyword>
<dbReference type="InterPro" id="IPR003961">
    <property type="entry name" value="FN3_dom"/>
</dbReference>
<reference evidence="21" key="2">
    <citation type="submission" date="2025-09" db="UniProtKB">
        <authorList>
            <consortium name="Ensembl"/>
        </authorList>
    </citation>
    <scope>IDENTIFICATION</scope>
</reference>
<dbReference type="InterPro" id="IPR013783">
    <property type="entry name" value="Ig-like_fold"/>
</dbReference>
<dbReference type="SUPFAM" id="SSF103575">
    <property type="entry name" value="Plexin repeat"/>
    <property type="match status" value="1"/>
</dbReference>
<evidence type="ECO:0000256" key="10">
    <source>
        <dbReference type="ARBA" id="ARBA00022842"/>
    </source>
</evidence>
<dbReference type="SUPFAM" id="SSF57196">
    <property type="entry name" value="EGF/Laminin"/>
    <property type="match status" value="1"/>
</dbReference>
<evidence type="ECO:0000313" key="22">
    <source>
        <dbReference type="Proteomes" id="UP000472270"/>
    </source>
</evidence>
<feature type="signal peptide" evidence="19">
    <location>
        <begin position="1"/>
        <end position="16"/>
    </location>
</feature>
<dbReference type="GO" id="GO:0046872">
    <property type="term" value="F:metal ion binding"/>
    <property type="evidence" value="ECO:0007669"/>
    <property type="project" value="UniProtKB-KW"/>
</dbReference>
<dbReference type="GO" id="GO:0033627">
    <property type="term" value="P:cell adhesion mediated by integrin"/>
    <property type="evidence" value="ECO:0007669"/>
    <property type="project" value="TreeGrafter"/>
</dbReference>
<evidence type="ECO:0000256" key="7">
    <source>
        <dbReference type="ARBA" id="ARBA00022729"/>
    </source>
</evidence>
<dbReference type="SUPFAM" id="SSF141072">
    <property type="entry name" value="CalX-like"/>
    <property type="match status" value="1"/>
</dbReference>
<dbReference type="Gene3D" id="4.10.1240.30">
    <property type="match status" value="1"/>
</dbReference>
<dbReference type="Pfam" id="PF03160">
    <property type="entry name" value="Calx-beta"/>
    <property type="match status" value="1"/>
</dbReference>
<keyword evidence="16" id="KW-0325">Glycoprotein</keyword>
<protein>
    <recommendedName>
        <fullName evidence="17">Integrin beta</fullName>
    </recommendedName>
</protein>
<dbReference type="FunFam" id="2.60.40.2030:FF:000004">
    <property type="entry name" value="Integrin beta"/>
    <property type="match status" value="1"/>
</dbReference>
<keyword evidence="13 17" id="KW-0401">Integrin</keyword>
<evidence type="ECO:0000256" key="2">
    <source>
        <dbReference type="ARBA" id="ARBA00007449"/>
    </source>
</evidence>
<dbReference type="GO" id="GO:0007229">
    <property type="term" value="P:integrin-mediated signaling pathway"/>
    <property type="evidence" value="ECO:0007669"/>
    <property type="project" value="UniProtKB-KW"/>
</dbReference>
<dbReference type="InterPro" id="IPR036116">
    <property type="entry name" value="FN3_sf"/>
</dbReference>
<feature type="chain" id="PRO_5025474581" description="Integrin beta" evidence="19">
    <location>
        <begin position="17"/>
        <end position="1625"/>
    </location>
</feature>
<dbReference type="GO" id="GO:0005925">
    <property type="term" value="C:focal adhesion"/>
    <property type="evidence" value="ECO:0007669"/>
    <property type="project" value="TreeGrafter"/>
</dbReference>
<keyword evidence="10" id="KW-0460">Magnesium</keyword>
<dbReference type="Gene3D" id="3.40.50.410">
    <property type="entry name" value="von Willebrand factor, type A domain"/>
    <property type="match status" value="1"/>
</dbReference>
<dbReference type="GO" id="GO:0008305">
    <property type="term" value="C:integrin complex"/>
    <property type="evidence" value="ECO:0007669"/>
    <property type="project" value="TreeGrafter"/>
</dbReference>
<evidence type="ECO:0000256" key="11">
    <source>
        <dbReference type="ARBA" id="ARBA00022889"/>
    </source>
</evidence>
<dbReference type="InterPro" id="IPR003644">
    <property type="entry name" value="Calx_beta"/>
</dbReference>
<dbReference type="InterPro" id="IPR000742">
    <property type="entry name" value="EGF"/>
</dbReference>
<dbReference type="PANTHER" id="PTHR10082:SF42">
    <property type="entry name" value="INTEGRIN BETA-4"/>
    <property type="match status" value="1"/>
</dbReference>
<evidence type="ECO:0000256" key="16">
    <source>
        <dbReference type="ARBA" id="ARBA00023180"/>
    </source>
</evidence>
<dbReference type="PROSITE" id="PS00022">
    <property type="entry name" value="EGF_1"/>
    <property type="match status" value="1"/>
</dbReference>
<reference evidence="21" key="1">
    <citation type="submission" date="2025-08" db="UniProtKB">
        <authorList>
            <consortium name="Ensembl"/>
        </authorList>
    </citation>
    <scope>IDENTIFICATION</scope>
</reference>
<dbReference type="GO" id="GO:0016477">
    <property type="term" value="P:cell migration"/>
    <property type="evidence" value="ECO:0007669"/>
    <property type="project" value="TreeGrafter"/>
</dbReference>
<evidence type="ECO:0000256" key="1">
    <source>
        <dbReference type="ARBA" id="ARBA00004251"/>
    </source>
</evidence>
<evidence type="ECO:0000256" key="13">
    <source>
        <dbReference type="ARBA" id="ARBA00023037"/>
    </source>
</evidence>
<dbReference type="Pfam" id="PF07965">
    <property type="entry name" value="Integrin_B_tail"/>
    <property type="match status" value="1"/>
</dbReference>
<dbReference type="GO" id="GO:0009986">
    <property type="term" value="C:cell surface"/>
    <property type="evidence" value="ECO:0007669"/>
    <property type="project" value="TreeGrafter"/>
</dbReference>
<evidence type="ECO:0000256" key="12">
    <source>
        <dbReference type="ARBA" id="ARBA00022989"/>
    </source>
</evidence>
<dbReference type="CDD" id="cd00063">
    <property type="entry name" value="FN3"/>
    <property type="match status" value="4"/>
</dbReference>
<dbReference type="GO" id="GO:0098609">
    <property type="term" value="P:cell-cell adhesion"/>
    <property type="evidence" value="ECO:0007669"/>
    <property type="project" value="TreeGrafter"/>
</dbReference>
<dbReference type="PROSITE" id="PS00243">
    <property type="entry name" value="I_EGF_1"/>
    <property type="match status" value="2"/>
</dbReference>
<keyword evidence="5 17" id="KW-0812">Transmembrane</keyword>
<evidence type="ECO:0000256" key="8">
    <source>
        <dbReference type="ARBA" id="ARBA00022737"/>
    </source>
</evidence>
<dbReference type="Pfam" id="PF00362">
    <property type="entry name" value="Integrin_beta"/>
    <property type="match status" value="1"/>
</dbReference>
<organism evidence="21 22">
    <name type="scientific">Sinocyclocheilus rhinocerous</name>
    <dbReference type="NCBI Taxonomy" id="307959"/>
    <lineage>
        <taxon>Eukaryota</taxon>
        <taxon>Metazoa</taxon>
        <taxon>Chordata</taxon>
        <taxon>Craniata</taxon>
        <taxon>Vertebrata</taxon>
        <taxon>Euteleostomi</taxon>
        <taxon>Actinopterygii</taxon>
        <taxon>Neopterygii</taxon>
        <taxon>Teleostei</taxon>
        <taxon>Ostariophysi</taxon>
        <taxon>Cypriniformes</taxon>
        <taxon>Cyprinidae</taxon>
        <taxon>Cyprininae</taxon>
        <taxon>Sinocyclocheilus</taxon>
    </lineage>
</organism>
<dbReference type="Gene3D" id="2.10.25.10">
    <property type="entry name" value="Laminin"/>
    <property type="match status" value="3"/>
</dbReference>
<dbReference type="SMART" id="SM01242">
    <property type="entry name" value="Integrin_B_tail"/>
    <property type="match status" value="1"/>
</dbReference>
<dbReference type="PROSITE" id="PS52047">
    <property type="entry name" value="I_EGF_2"/>
    <property type="match status" value="2"/>
</dbReference>
<evidence type="ECO:0000256" key="4">
    <source>
        <dbReference type="ARBA" id="ARBA00022536"/>
    </source>
</evidence>
<accession>A0A673M8I5</accession>
<keyword evidence="14 18" id="KW-0472">Membrane</keyword>
<keyword evidence="15" id="KW-1015">Disulfide bond</keyword>
<dbReference type="InterPro" id="IPR012896">
    <property type="entry name" value="Integrin_bsu_tail"/>
</dbReference>
<keyword evidence="12 18" id="KW-1133">Transmembrane helix</keyword>
<evidence type="ECO:0000256" key="19">
    <source>
        <dbReference type="SAM" id="SignalP"/>
    </source>
</evidence>
<evidence type="ECO:0000256" key="6">
    <source>
        <dbReference type="ARBA" id="ARBA00022723"/>
    </source>
</evidence>
<evidence type="ECO:0000259" key="20">
    <source>
        <dbReference type="PROSITE" id="PS50853"/>
    </source>
</evidence>
<evidence type="ECO:0000256" key="5">
    <source>
        <dbReference type="ARBA" id="ARBA00022692"/>
    </source>
</evidence>
<dbReference type="SMART" id="SM00060">
    <property type="entry name" value="FN3"/>
    <property type="match status" value="4"/>
</dbReference>
<dbReference type="InterPro" id="IPR057073">
    <property type="entry name" value="EGF_integrin_2"/>
</dbReference>
<dbReference type="Gene3D" id="2.60.40.2030">
    <property type="match status" value="1"/>
</dbReference>
<dbReference type="SUPFAM" id="SSF69687">
    <property type="entry name" value="Integrin beta tail domain"/>
    <property type="match status" value="1"/>
</dbReference>
<dbReference type="SMART" id="SM00237">
    <property type="entry name" value="Calx_beta"/>
    <property type="match status" value="1"/>
</dbReference>
<comment type="subcellular location">
    <subcellularLocation>
        <location evidence="1 17">Cell membrane</location>
        <topology evidence="1 17">Single-pass type I membrane protein</topology>
    </subcellularLocation>
</comment>
<keyword evidence="11 17" id="KW-0130">Cell adhesion</keyword>
<proteinExistence type="inferred from homology"/>
<evidence type="ECO:0000256" key="18">
    <source>
        <dbReference type="SAM" id="Phobius"/>
    </source>
</evidence>
<dbReference type="Proteomes" id="UP000472270">
    <property type="component" value="Unassembled WGS sequence"/>
</dbReference>
<dbReference type="GO" id="GO:0007160">
    <property type="term" value="P:cell-matrix adhesion"/>
    <property type="evidence" value="ECO:0007669"/>
    <property type="project" value="TreeGrafter"/>
</dbReference>
<dbReference type="InterPro" id="IPR057243">
    <property type="entry name" value="Integrin_I-EGF_CS"/>
</dbReference>
<dbReference type="FunFam" id="2.60.40.10:FF:000424">
    <property type="entry name" value="Integrin beta"/>
    <property type="match status" value="1"/>
</dbReference>
<dbReference type="PRINTS" id="PR01186">
    <property type="entry name" value="INTEGRINB"/>
</dbReference>
<keyword evidence="6" id="KW-0479">Metal-binding</keyword>
<dbReference type="GO" id="GO:0005178">
    <property type="term" value="F:integrin binding"/>
    <property type="evidence" value="ECO:0007669"/>
    <property type="project" value="TreeGrafter"/>
</dbReference>
<name>A0A673M8I5_9TELE</name>
<feature type="domain" description="Fibronectin type-III" evidence="20">
    <location>
        <begin position="1057"/>
        <end position="1156"/>
    </location>
</feature>
<keyword evidence="7 19" id="KW-0732">Signal</keyword>
<evidence type="ECO:0000256" key="17">
    <source>
        <dbReference type="RuleBase" id="RU000633"/>
    </source>
</evidence>
<evidence type="ECO:0000256" key="15">
    <source>
        <dbReference type="ARBA" id="ARBA00023157"/>
    </source>
</evidence>
<dbReference type="InterPro" id="IPR015812">
    <property type="entry name" value="Integrin_bsu"/>
</dbReference>
<comment type="similarity">
    <text evidence="2 17">Belongs to the integrin beta chain family.</text>
</comment>
<keyword evidence="3" id="KW-1003">Cell membrane</keyword>
<dbReference type="SMART" id="SM00187">
    <property type="entry name" value="INB"/>
    <property type="match status" value="1"/>
</dbReference>
<dbReference type="FunFam" id="3.40.50.410:FF:000036">
    <property type="entry name" value="Integrin beta"/>
    <property type="match status" value="1"/>
</dbReference>
<dbReference type="Pfam" id="PF00041">
    <property type="entry name" value="fn3"/>
    <property type="match status" value="4"/>
</dbReference>
<dbReference type="InterPro" id="IPR036349">
    <property type="entry name" value="Integrin_bsu_tail_dom_sf"/>
</dbReference>
<evidence type="ECO:0000256" key="3">
    <source>
        <dbReference type="ARBA" id="ARBA00022475"/>
    </source>
</evidence>
<dbReference type="InterPro" id="IPR002369">
    <property type="entry name" value="Integrin_bsu_VWA"/>
</dbReference>
<gene>
    <name evidence="21" type="primary">LOC107758026</name>
</gene>
<dbReference type="SMART" id="SM00423">
    <property type="entry name" value="PSI"/>
    <property type="match status" value="1"/>
</dbReference>
<sequence length="1625" mass="181341">MLFLCYIVNHCTAARAKTCSECIQIGTGCAYCPDETFEYERCDLKENLEARKCSSRMNVQMNKSLKYSQVAPQLMSMTLLPGEEREVEMEVFEPTRGPLDLYILMDFSNSMSDDLDNLKRMGDQLAELVGKLSDDYTIGFGKFVDKVTEPQTDMRPAKLKEPWANSDSPFSFRNVITLTNNINTFRQKLQQERISGNLDAPEGGFDAILQAAVCQEQIGWRKQSTHLLVFSTESAFHYEADGANVLAGILDRNDEQCHLTSDGNYTHDIRQDYPSIPTLVRLLVKHNIIPIFAITNHSYSYYEKLNEYFPIAELGQLQEDSSNILSILKNAFENIRSKISIRAEDRPKAVEAKILSQSGTFSEFGNFKITPGEIGKFRVRLKALTQVGEQHVCNANQADRAGTLRVKPTTFNSAFRINAEVLCHTCDCEKTPVKNAARCNGQGDLVCGKCQCSDGWLGPFCNCSAGDSTDSNKCIELEKSEPCSGRGDCMCGTCVCYNPNQFEGPFCQFDKSQCQRFGGFLCNERGSCSMGRCVCTPGWTGDACECPISNESCLDSKGGICNGRGVCKCGRCECEHSGLPLSPTCEQQLGMCEAKRSCVQCQAWSTGERKGRKCDECPFKIIRVEELEDQTCSFRDEDDDCTYHYTVNYPLNITDKEHHVLVKKKKDCPPAGFLWLIPLIMFLMLLLGLLLLCCWKYCACCQACLALLPCCGRGRMVGFKEDHYMLRQSLSTTDHLDTPMVRTGPPKSTDIVRWKVTDNVHRGPNHPQNQIKPNPKETIQYPISLRLNRQYSETLSKESRDTDMLRREVEDNVKTIIILICIHRQNNTIVDTVLSAPRASYPDIVKLTDKQVQAGNFRDLKVVPGYYTVATDREAAGAVEFQEGVESVDVRVPLFMKDEDDEKKELLVQAVDVPVGIAKIGKDHVNITVIKEHARSIFTFLQPSYTYSRQDGVANIPISREIIEDGRTQVTYCTRDLTAKDKKDYISVDGDLSYGPGETQKTVPVKLLELGEGDGLLEDKQVKQFVMDLSNPRQGAKLGRYPRTTITIADKPGIYQANRFKSIISVASGPKNIRLNWNPSANASGYKVGPVICCFQVKYWIYGDPEADAQVLDVKPPQAELTNLYPYCDYEMRVCGYNALGEGNYSDIIQCQTLEDVPGEPGRLAFNVISPTVTQVSWAEPAETNGVITSYEVIYTPINENKKPIGPSKKVMIDNPKKRMLLIENLQPSQTYCYKVRARNKVGWGPYRDATINLATQPTRPMSIPIIPDIPIVDAEAGDEYDSYLMYSNEVLRSPTGSQRPSVTDLTEGGYLVMGCTVATHWNRYTQPTFKNSRFNPGVPETPSRLVFSALGPTALKVSWQEPHCETDVLGYCVLYQLLSGGEVKRIEVNNPAQNSVVVQDLLPNHSYIFKVKAQSREGWGPEREGVITIESAVDPKSPLSPMPGSPFTLSTPSAPGPLIFTALSPDTLQLSWEKPRKPNGDILGYVVTCEQLHGGGDLRSFQVNGNAATSLTVSDLKENMPYKFKVQAQTTQGFGPEREGIITIESQDGGMQVTKREVFNLPTEITSHTMFSEPFVSPEGMMMMSSRQITESGGTITRQVEMVQRGVMSSSTVTKKVERQYFEA</sequence>
<feature type="domain" description="Fibronectin type-III" evidence="20">
    <location>
        <begin position="1160"/>
        <end position="1259"/>
    </location>
</feature>
<dbReference type="SUPFAM" id="SSF53300">
    <property type="entry name" value="vWA-like"/>
    <property type="match status" value="1"/>
</dbReference>
<evidence type="ECO:0000256" key="14">
    <source>
        <dbReference type="ARBA" id="ARBA00023136"/>
    </source>
</evidence>
<dbReference type="FunFam" id="2.60.40.10:FF:000146">
    <property type="entry name" value="Integrin beta"/>
    <property type="match status" value="2"/>
</dbReference>
<dbReference type="Pfam" id="PF17205">
    <property type="entry name" value="PSI_integrin"/>
    <property type="match status" value="1"/>
</dbReference>
<dbReference type="FunFam" id="2.10.25.10:FF:000036">
    <property type="entry name" value="Integrin beta"/>
    <property type="match status" value="1"/>
</dbReference>
<evidence type="ECO:0000256" key="9">
    <source>
        <dbReference type="ARBA" id="ARBA00022837"/>
    </source>
</evidence>
<dbReference type="Pfam" id="PF23106">
    <property type="entry name" value="EGF_Teneurin"/>
    <property type="match status" value="1"/>
</dbReference>